<reference evidence="2 3" key="1">
    <citation type="submission" date="2020-06" db="EMBL/GenBank/DDBJ databases">
        <title>Transcriptomic and genomic resources for Thalictrum thalictroides and T. hernandezii: Facilitating candidate gene discovery in an emerging model plant lineage.</title>
        <authorList>
            <person name="Arias T."/>
            <person name="Riano-Pachon D.M."/>
            <person name="Di Stilio V.S."/>
        </authorList>
    </citation>
    <scope>NUCLEOTIDE SEQUENCE [LARGE SCALE GENOMIC DNA]</scope>
    <source>
        <strain evidence="3">cv. WT478/WT964</strain>
        <tissue evidence="2">Leaves</tissue>
    </source>
</reference>
<keyword evidence="3" id="KW-1185">Reference proteome</keyword>
<gene>
    <name evidence="2" type="ORF">FRX31_014058</name>
</gene>
<dbReference type="Proteomes" id="UP000554482">
    <property type="component" value="Unassembled WGS sequence"/>
</dbReference>
<comment type="caution">
    <text evidence="2">The sequence shown here is derived from an EMBL/GenBank/DDBJ whole genome shotgun (WGS) entry which is preliminary data.</text>
</comment>
<evidence type="ECO:0000256" key="1">
    <source>
        <dbReference type="SAM" id="MobiDB-lite"/>
    </source>
</evidence>
<accession>A0A7J6WFY8</accession>
<evidence type="ECO:0000313" key="3">
    <source>
        <dbReference type="Proteomes" id="UP000554482"/>
    </source>
</evidence>
<evidence type="ECO:0000313" key="2">
    <source>
        <dbReference type="EMBL" id="KAF5196356.1"/>
    </source>
</evidence>
<proteinExistence type="predicted"/>
<dbReference type="EMBL" id="JABWDY010016096">
    <property type="protein sequence ID" value="KAF5196356.1"/>
    <property type="molecule type" value="Genomic_DNA"/>
</dbReference>
<feature type="region of interest" description="Disordered" evidence="1">
    <location>
        <begin position="41"/>
        <end position="128"/>
    </location>
</feature>
<feature type="compositionally biased region" description="Basic and acidic residues" evidence="1">
    <location>
        <begin position="117"/>
        <end position="128"/>
    </location>
</feature>
<protein>
    <submittedName>
        <fullName evidence="2">Uncharacterized protein</fullName>
    </submittedName>
</protein>
<feature type="compositionally biased region" description="Acidic residues" evidence="1">
    <location>
        <begin position="58"/>
        <end position="88"/>
    </location>
</feature>
<sequence>MGNLKAKDDENNSKEINEDIDKKLQSIMEIAKIIYAANERDISGYLPENPGSEKGDYEESFTSENEIDNVDVDAEGDDISDCDCEDNDVASLDNADNDDELVEVPPPKKKASKKLAKKAETTKKSIDL</sequence>
<organism evidence="2 3">
    <name type="scientific">Thalictrum thalictroides</name>
    <name type="common">Rue-anemone</name>
    <name type="synonym">Anemone thalictroides</name>
    <dbReference type="NCBI Taxonomy" id="46969"/>
    <lineage>
        <taxon>Eukaryota</taxon>
        <taxon>Viridiplantae</taxon>
        <taxon>Streptophyta</taxon>
        <taxon>Embryophyta</taxon>
        <taxon>Tracheophyta</taxon>
        <taxon>Spermatophyta</taxon>
        <taxon>Magnoliopsida</taxon>
        <taxon>Ranunculales</taxon>
        <taxon>Ranunculaceae</taxon>
        <taxon>Thalictroideae</taxon>
        <taxon>Thalictrum</taxon>
    </lineage>
</organism>
<feature type="compositionally biased region" description="Basic residues" evidence="1">
    <location>
        <begin position="107"/>
        <end position="116"/>
    </location>
</feature>
<name>A0A7J6WFY8_THATH</name>
<dbReference type="AlphaFoldDB" id="A0A7J6WFY8"/>